<dbReference type="InterPro" id="IPR002575">
    <property type="entry name" value="Aminoglycoside_PTrfase"/>
</dbReference>
<dbReference type="Pfam" id="PF01636">
    <property type="entry name" value="APH"/>
    <property type="match status" value="1"/>
</dbReference>
<organism evidence="2 3">
    <name type="scientific">Actinopolymorpha pittospori</name>
    <dbReference type="NCBI Taxonomy" id="648752"/>
    <lineage>
        <taxon>Bacteria</taxon>
        <taxon>Bacillati</taxon>
        <taxon>Actinomycetota</taxon>
        <taxon>Actinomycetes</taxon>
        <taxon>Propionibacteriales</taxon>
        <taxon>Actinopolymorphaceae</taxon>
        <taxon>Actinopolymorpha</taxon>
    </lineage>
</organism>
<reference evidence="2" key="1">
    <citation type="submission" date="2020-10" db="EMBL/GenBank/DDBJ databases">
        <title>Sequencing the genomes of 1000 actinobacteria strains.</title>
        <authorList>
            <person name="Klenk H.-P."/>
        </authorList>
    </citation>
    <scope>NUCLEOTIDE SEQUENCE</scope>
    <source>
        <strain evidence="2">DSM 45354</strain>
    </source>
</reference>
<accession>A0A927NDK3</accession>
<keyword evidence="2" id="KW-0418">Kinase</keyword>
<dbReference type="AlphaFoldDB" id="A0A927NDK3"/>
<evidence type="ECO:0000313" key="3">
    <source>
        <dbReference type="Proteomes" id="UP000638648"/>
    </source>
</evidence>
<proteinExistence type="predicted"/>
<dbReference type="EMBL" id="JADBEM010000001">
    <property type="protein sequence ID" value="MBE1612895.1"/>
    <property type="molecule type" value="Genomic_DNA"/>
</dbReference>
<protein>
    <submittedName>
        <fullName evidence="2">Aminoglycoside phosphotransferase (APT) family kinase protein</fullName>
    </submittedName>
</protein>
<feature type="domain" description="Aminoglycoside phosphotransferase" evidence="1">
    <location>
        <begin position="43"/>
        <end position="252"/>
    </location>
</feature>
<keyword evidence="3" id="KW-1185">Reference proteome</keyword>
<dbReference type="GO" id="GO:0016301">
    <property type="term" value="F:kinase activity"/>
    <property type="evidence" value="ECO:0007669"/>
    <property type="project" value="UniProtKB-KW"/>
</dbReference>
<dbReference type="RefSeq" id="WP_192755861.1">
    <property type="nucleotide sequence ID" value="NZ_BAABJL010000239.1"/>
</dbReference>
<dbReference type="Proteomes" id="UP000638648">
    <property type="component" value="Unassembled WGS sequence"/>
</dbReference>
<comment type="caution">
    <text evidence="2">The sequence shown here is derived from an EMBL/GenBank/DDBJ whole genome shotgun (WGS) entry which is preliminary data.</text>
</comment>
<evidence type="ECO:0000313" key="2">
    <source>
        <dbReference type="EMBL" id="MBE1612895.1"/>
    </source>
</evidence>
<evidence type="ECO:0000259" key="1">
    <source>
        <dbReference type="Pfam" id="PF01636"/>
    </source>
</evidence>
<keyword evidence="2" id="KW-0808">Transferase</keyword>
<name>A0A927NDK3_9ACTN</name>
<dbReference type="InterPro" id="IPR011009">
    <property type="entry name" value="Kinase-like_dom_sf"/>
</dbReference>
<gene>
    <name evidence="2" type="ORF">HEB94_009743</name>
</gene>
<sequence>MAGEESREAGPRNLVAAVNARTGSRLDLVGVAEHGETGGAAYVRWPDGRAGVVTHVFDRSIEQARHDAEVLALLRSRGLPVPRHDLLVDLGGGAVAVVQERLPGSPAKRTDRAVIEAMVTMNERFAGLLADRPDVPIRPLHLRESGPVFPRHETLAEHSDRSRRMLRLIREIGSGEPHEMVGDDLVHVDFTVPNVLFDDAGQVTGVVDWNLGLARGDRRFGLIKLYFDLTWALATEEGRRNVDPAALDRLNDVLEESLEPDVLRLYWAHWTLYQLHWAIRSGEAYVIDLHLHLGESRLG</sequence>
<dbReference type="SUPFAM" id="SSF56112">
    <property type="entry name" value="Protein kinase-like (PK-like)"/>
    <property type="match status" value="1"/>
</dbReference>
<dbReference type="Gene3D" id="3.90.1200.10">
    <property type="match status" value="1"/>
</dbReference>